<evidence type="ECO:0000313" key="5">
    <source>
        <dbReference type="EMBL" id="SLN67425.1"/>
    </source>
</evidence>
<dbReference type="InterPro" id="IPR038404">
    <property type="entry name" value="TRAP_DctP_sf"/>
</dbReference>
<keyword evidence="2 4" id="KW-0732">Signal</keyword>
<dbReference type="PANTHER" id="PTHR33376">
    <property type="match status" value="1"/>
</dbReference>
<feature type="signal peptide" evidence="4">
    <location>
        <begin position="1"/>
        <end position="20"/>
    </location>
</feature>
<dbReference type="SUPFAM" id="SSF53850">
    <property type="entry name" value="Periplasmic binding protein-like II"/>
    <property type="match status" value="1"/>
</dbReference>
<dbReference type="Gene3D" id="3.40.190.170">
    <property type="entry name" value="Bacterial extracellular solute-binding protein, family 7"/>
    <property type="match status" value="1"/>
</dbReference>
<dbReference type="Pfam" id="PF03480">
    <property type="entry name" value="DctP"/>
    <property type="match status" value="1"/>
</dbReference>
<dbReference type="InterPro" id="IPR006311">
    <property type="entry name" value="TAT_signal"/>
</dbReference>
<dbReference type="RefSeq" id="WP_085823859.1">
    <property type="nucleotide sequence ID" value="NZ_FWFP01000010.1"/>
</dbReference>
<dbReference type="AlphaFoldDB" id="A0A1X7A0S0"/>
<evidence type="ECO:0000256" key="4">
    <source>
        <dbReference type="SAM" id="SignalP"/>
    </source>
</evidence>
<reference evidence="6" key="1">
    <citation type="submission" date="2017-03" db="EMBL/GenBank/DDBJ databases">
        <authorList>
            <person name="Rodrigo-Torres L."/>
            <person name="Arahal R.D."/>
            <person name="Lucena T."/>
        </authorList>
    </citation>
    <scope>NUCLEOTIDE SEQUENCE [LARGE SCALE GENOMIC DNA]</scope>
    <source>
        <strain evidence="6">CECT 8411</strain>
    </source>
</reference>
<feature type="chain" id="PRO_5013163296" evidence="4">
    <location>
        <begin position="21"/>
        <end position="338"/>
    </location>
</feature>
<evidence type="ECO:0000313" key="6">
    <source>
        <dbReference type="Proteomes" id="UP000193778"/>
    </source>
</evidence>
<proteinExistence type="predicted"/>
<dbReference type="OrthoDB" id="9769667at2"/>
<dbReference type="NCBIfam" id="NF037995">
    <property type="entry name" value="TRAP_S1"/>
    <property type="match status" value="1"/>
</dbReference>
<comment type="subcellular location">
    <subcellularLocation>
        <location evidence="1">Periplasm</location>
    </subcellularLocation>
</comment>
<keyword evidence="6" id="KW-1185">Reference proteome</keyword>
<dbReference type="CDD" id="cd13683">
    <property type="entry name" value="PBP2_TRAP_DctP6_7"/>
    <property type="match status" value="1"/>
</dbReference>
<gene>
    <name evidence="5" type="ORF">RUM8411_03402</name>
</gene>
<sequence>MNFKLISRRTVFGTMAGAVAAACLGAAASADTVRLRFHTYFGTEIDDIAKEFRDAVKDRTDGEVRIQYFRGGELVPSDQLVDAVAKGTIDMAHGVGSYWSGQVDIGNIETGLPGAWTTIEEAKEVLGRPEAQALLTEAYAEAGTVFLGKSYGSDYDLLTKEPITSLDDLKNFKIRATSNVAKVLQQFDIPTVSLPGQELYVGLSTGVIDGVIYGSAVDYHHLKLNESAKHYTRLNMLTPGWTETYLANPDTWAKLSDEQRTIVEEELANFAANVEAWLNDGNKSFPDDIFEFSTLPAEDTKALTEAAQSVWAEEAGRSERNQKLIDLIVANAKAQGRL</sequence>
<dbReference type="PROSITE" id="PS51257">
    <property type="entry name" value="PROKAR_LIPOPROTEIN"/>
    <property type="match status" value="1"/>
</dbReference>
<evidence type="ECO:0000256" key="3">
    <source>
        <dbReference type="ARBA" id="ARBA00022764"/>
    </source>
</evidence>
<organism evidence="5 6">
    <name type="scientific">Ruegeria meonggei</name>
    <dbReference type="NCBI Taxonomy" id="1446476"/>
    <lineage>
        <taxon>Bacteria</taxon>
        <taxon>Pseudomonadati</taxon>
        <taxon>Pseudomonadota</taxon>
        <taxon>Alphaproteobacteria</taxon>
        <taxon>Rhodobacterales</taxon>
        <taxon>Roseobacteraceae</taxon>
        <taxon>Ruegeria</taxon>
    </lineage>
</organism>
<dbReference type="Proteomes" id="UP000193778">
    <property type="component" value="Unassembled WGS sequence"/>
</dbReference>
<dbReference type="GO" id="GO:0055085">
    <property type="term" value="P:transmembrane transport"/>
    <property type="evidence" value="ECO:0007669"/>
    <property type="project" value="InterPro"/>
</dbReference>
<name>A0A1X7A0S0_9RHOB</name>
<dbReference type="GO" id="GO:0042597">
    <property type="term" value="C:periplasmic space"/>
    <property type="evidence" value="ECO:0007669"/>
    <property type="project" value="UniProtKB-SubCell"/>
</dbReference>
<dbReference type="PANTHER" id="PTHR33376:SF5">
    <property type="entry name" value="EXTRACYTOPLASMIC SOLUTE RECEPTOR PROTEIN"/>
    <property type="match status" value="1"/>
</dbReference>
<keyword evidence="3" id="KW-0574">Periplasm</keyword>
<dbReference type="EMBL" id="FWFP01000010">
    <property type="protein sequence ID" value="SLN67425.1"/>
    <property type="molecule type" value="Genomic_DNA"/>
</dbReference>
<accession>A0A1X7A0S0</accession>
<evidence type="ECO:0000256" key="2">
    <source>
        <dbReference type="ARBA" id="ARBA00022729"/>
    </source>
</evidence>
<protein>
    <submittedName>
        <fullName evidence="5">Monocarboxylate 2-oxoacid-binding periplasmic protein</fullName>
    </submittedName>
</protein>
<dbReference type="PROSITE" id="PS51318">
    <property type="entry name" value="TAT"/>
    <property type="match status" value="1"/>
</dbReference>
<dbReference type="InterPro" id="IPR018389">
    <property type="entry name" value="DctP_fam"/>
</dbReference>
<evidence type="ECO:0000256" key="1">
    <source>
        <dbReference type="ARBA" id="ARBA00004418"/>
    </source>
</evidence>